<keyword evidence="11" id="KW-1185">Reference proteome</keyword>
<dbReference type="PANTHER" id="PTHR21137:SF44">
    <property type="entry name" value="ODORANT RECEPTOR 13A-RELATED"/>
    <property type="match status" value="1"/>
</dbReference>
<evidence type="ECO:0000256" key="7">
    <source>
        <dbReference type="ARBA" id="ARBA00023170"/>
    </source>
</evidence>
<dbReference type="GO" id="GO:0005886">
    <property type="term" value="C:plasma membrane"/>
    <property type="evidence" value="ECO:0007669"/>
    <property type="project" value="TreeGrafter"/>
</dbReference>
<dbReference type="GO" id="GO:0007165">
    <property type="term" value="P:signal transduction"/>
    <property type="evidence" value="ECO:0007669"/>
    <property type="project" value="UniProtKB-KW"/>
</dbReference>
<evidence type="ECO:0000256" key="3">
    <source>
        <dbReference type="ARBA" id="ARBA00022692"/>
    </source>
</evidence>
<sequence>MRLHYTLLTFEETFRYTNAMLLMMGIPPCEEYYPAGVIATLRRNAGFVGSFLLLAYTTIGELLYLRQMCECEANFLEVTFQAPCIGYCVIGVLKMAVLAGRRNTIAELVEQLRAKWKQAILTDEHRDVCECTMRPAIRVTSLTALVNVLMGISFTMLPIAEMIYRYLHTGTWIRQLPFNIWWPVDVLSGAKYFWFVYPLYVVIGFTGIIIHMAFDCLFCILAAHLCVHFRILRHNVGQVVQRHDPGQNGDANGARLRDAVVNHQDLIACSVVMQHVFGNVLFINFFGSSIIICIQAFMITTVNGYTLVKFVLFMVCFLIELLMLCVYGQDLVESSGDLTLAAYGCRWYEESKSFHQIVLQIIRRSQRPVLLVAWKFWPIQMSTFSRASWSYFTLLKSVYGDK</sequence>
<dbReference type="AlphaFoldDB" id="A0A182NK20"/>
<evidence type="ECO:0000256" key="8">
    <source>
        <dbReference type="ARBA" id="ARBA00023224"/>
    </source>
</evidence>
<dbReference type="GO" id="GO:0004984">
    <property type="term" value="F:olfactory receptor activity"/>
    <property type="evidence" value="ECO:0007669"/>
    <property type="project" value="InterPro"/>
</dbReference>
<proteinExistence type="predicted"/>
<keyword evidence="2" id="KW-0716">Sensory transduction</keyword>
<organism evidence="10 11">
    <name type="scientific">Anopheles dirus</name>
    <dbReference type="NCBI Taxonomy" id="7168"/>
    <lineage>
        <taxon>Eukaryota</taxon>
        <taxon>Metazoa</taxon>
        <taxon>Ecdysozoa</taxon>
        <taxon>Arthropoda</taxon>
        <taxon>Hexapoda</taxon>
        <taxon>Insecta</taxon>
        <taxon>Pterygota</taxon>
        <taxon>Neoptera</taxon>
        <taxon>Endopterygota</taxon>
        <taxon>Diptera</taxon>
        <taxon>Nematocera</taxon>
        <taxon>Culicoidea</taxon>
        <taxon>Culicidae</taxon>
        <taxon>Anophelinae</taxon>
        <taxon>Anopheles</taxon>
    </lineage>
</organism>
<keyword evidence="3 9" id="KW-0812">Transmembrane</keyword>
<feature type="transmembrane region" description="Helical" evidence="9">
    <location>
        <begin position="197"/>
        <end position="223"/>
    </location>
</feature>
<evidence type="ECO:0000256" key="5">
    <source>
        <dbReference type="ARBA" id="ARBA00022989"/>
    </source>
</evidence>
<reference evidence="10" key="2">
    <citation type="submission" date="2020-05" db="UniProtKB">
        <authorList>
            <consortium name="EnsemblMetazoa"/>
        </authorList>
    </citation>
    <scope>IDENTIFICATION</scope>
    <source>
        <strain evidence="10">WRAIR2</strain>
    </source>
</reference>
<feature type="transmembrane region" description="Helical" evidence="9">
    <location>
        <begin position="45"/>
        <end position="65"/>
    </location>
</feature>
<dbReference type="InterPro" id="IPR004117">
    <property type="entry name" value="7tm6_olfct_rcpt"/>
</dbReference>
<reference evidence="11" key="1">
    <citation type="submission" date="2013-03" db="EMBL/GenBank/DDBJ databases">
        <title>The Genome Sequence of Anopheles dirus WRAIR2.</title>
        <authorList>
            <consortium name="The Broad Institute Genomics Platform"/>
            <person name="Neafsey D.E."/>
            <person name="Walton C."/>
            <person name="Walker B."/>
            <person name="Young S.K."/>
            <person name="Zeng Q."/>
            <person name="Gargeya S."/>
            <person name="Fitzgerald M."/>
            <person name="Haas B."/>
            <person name="Abouelleil A."/>
            <person name="Allen A.W."/>
            <person name="Alvarado L."/>
            <person name="Arachchi H.M."/>
            <person name="Berlin A.M."/>
            <person name="Chapman S.B."/>
            <person name="Gainer-Dewar J."/>
            <person name="Goldberg J."/>
            <person name="Griggs A."/>
            <person name="Gujja S."/>
            <person name="Hansen M."/>
            <person name="Howarth C."/>
            <person name="Imamovic A."/>
            <person name="Ireland A."/>
            <person name="Larimer J."/>
            <person name="McCowan C."/>
            <person name="Murphy C."/>
            <person name="Pearson M."/>
            <person name="Poon T.W."/>
            <person name="Priest M."/>
            <person name="Roberts A."/>
            <person name="Saif S."/>
            <person name="Shea T."/>
            <person name="Sisk P."/>
            <person name="Sykes S."/>
            <person name="Wortman J."/>
            <person name="Nusbaum C."/>
            <person name="Birren B."/>
        </authorList>
    </citation>
    <scope>NUCLEOTIDE SEQUENCE [LARGE SCALE GENOMIC DNA]</scope>
    <source>
        <strain evidence="11">WRAIR2</strain>
    </source>
</reference>
<name>A0A182NK20_9DIPT</name>
<comment type="subcellular location">
    <subcellularLocation>
        <location evidence="1">Membrane</location>
        <topology evidence="1">Multi-pass membrane protein</topology>
    </subcellularLocation>
</comment>
<feature type="transmembrane region" description="Helical" evidence="9">
    <location>
        <begin position="142"/>
        <end position="167"/>
    </location>
</feature>
<evidence type="ECO:0000256" key="4">
    <source>
        <dbReference type="ARBA" id="ARBA00022725"/>
    </source>
</evidence>
<dbReference type="VEuPathDB" id="VectorBase:ADIR008000"/>
<accession>A0A182NK20</accession>
<dbReference type="PANTHER" id="PTHR21137">
    <property type="entry name" value="ODORANT RECEPTOR"/>
    <property type="match status" value="1"/>
</dbReference>
<dbReference type="GO" id="GO:0005549">
    <property type="term" value="F:odorant binding"/>
    <property type="evidence" value="ECO:0007669"/>
    <property type="project" value="InterPro"/>
</dbReference>
<feature type="transmembrane region" description="Helical" evidence="9">
    <location>
        <begin position="310"/>
        <end position="328"/>
    </location>
</feature>
<dbReference type="Pfam" id="PF02949">
    <property type="entry name" value="7tm_6"/>
    <property type="match status" value="1"/>
</dbReference>
<protein>
    <submittedName>
        <fullName evidence="10">Uncharacterized protein</fullName>
    </submittedName>
</protein>
<keyword evidence="5 9" id="KW-1133">Transmembrane helix</keyword>
<dbReference type="STRING" id="7168.A0A182NK20"/>
<dbReference type="EnsemblMetazoa" id="ADIR008000-RA">
    <property type="protein sequence ID" value="ADIR008000-PA"/>
    <property type="gene ID" value="ADIR008000"/>
</dbReference>
<evidence type="ECO:0000256" key="1">
    <source>
        <dbReference type="ARBA" id="ARBA00004141"/>
    </source>
</evidence>
<evidence type="ECO:0000256" key="2">
    <source>
        <dbReference type="ARBA" id="ARBA00022606"/>
    </source>
</evidence>
<keyword evidence="4" id="KW-0552">Olfaction</keyword>
<dbReference type="Proteomes" id="UP000075884">
    <property type="component" value="Unassembled WGS sequence"/>
</dbReference>
<keyword evidence="7" id="KW-0675">Receptor</keyword>
<evidence type="ECO:0000256" key="6">
    <source>
        <dbReference type="ARBA" id="ARBA00023136"/>
    </source>
</evidence>
<feature type="transmembrane region" description="Helical" evidence="9">
    <location>
        <begin position="276"/>
        <end position="298"/>
    </location>
</feature>
<evidence type="ECO:0000256" key="9">
    <source>
        <dbReference type="SAM" id="Phobius"/>
    </source>
</evidence>
<keyword evidence="6 9" id="KW-0472">Membrane</keyword>
<evidence type="ECO:0000313" key="11">
    <source>
        <dbReference type="Proteomes" id="UP000075884"/>
    </source>
</evidence>
<keyword evidence="8" id="KW-0807">Transducer</keyword>
<evidence type="ECO:0000313" key="10">
    <source>
        <dbReference type="EnsemblMetazoa" id="ADIR008000-PA"/>
    </source>
</evidence>